<dbReference type="GO" id="GO:0016829">
    <property type="term" value="F:lyase activity"/>
    <property type="evidence" value="ECO:0007669"/>
    <property type="project" value="UniProtKB-KW"/>
</dbReference>
<keyword evidence="3 10" id="KW-0028">Amino-acid biosynthesis</keyword>
<comment type="subunit">
    <text evidence="2 10">Heterodimer of HisH and HisF.</text>
</comment>
<evidence type="ECO:0000256" key="3">
    <source>
        <dbReference type="ARBA" id="ARBA00022605"/>
    </source>
</evidence>
<name>A0A117LFF2_9EURY</name>
<dbReference type="SUPFAM" id="SSF52317">
    <property type="entry name" value="Class I glutamine amidotransferase-like"/>
    <property type="match status" value="1"/>
</dbReference>
<dbReference type="InterPro" id="IPR017926">
    <property type="entry name" value="GATASE"/>
</dbReference>
<evidence type="ECO:0000256" key="6">
    <source>
        <dbReference type="ARBA" id="ARBA00023102"/>
    </source>
</evidence>
<dbReference type="EC" id="4.3.2.10" evidence="10"/>
<keyword evidence="6 10" id="KW-0368">Histidine biosynthesis</keyword>
<keyword evidence="10" id="KW-0963">Cytoplasm</keyword>
<keyword evidence="7 10" id="KW-0456">Lyase</keyword>
<dbReference type="InterPro" id="IPR010139">
    <property type="entry name" value="Imidazole-glycPsynth_HisH"/>
</dbReference>
<feature type="active site" evidence="10 11">
    <location>
        <position position="179"/>
    </location>
</feature>
<sequence>MTIAVVDYGVGNLFSIKNALERIGARPTLITEPESLTAFEGVVVPGVGSFGGCMRQLSRFEGVLRRALDEGTPILGICVGMQVLFDGSEESPEEGLGWISGDVIRLPDSVLVPQMGWNTLSIKKETEILEGISDEDFFYFVHSYACVPEDRSVLAATTEYGLEIAAAVSRDNLFAVQFHPEKSGVEGLNILENFVRFARC</sequence>
<dbReference type="EMBL" id="LGFT01000031">
    <property type="protein sequence ID" value="KUK44202.1"/>
    <property type="molecule type" value="Genomic_DNA"/>
</dbReference>
<keyword evidence="5 10" id="KW-0315">Glutamine amidotransferase</keyword>
<evidence type="ECO:0000256" key="4">
    <source>
        <dbReference type="ARBA" id="ARBA00022801"/>
    </source>
</evidence>
<dbReference type="GO" id="GO:0000105">
    <property type="term" value="P:L-histidine biosynthetic process"/>
    <property type="evidence" value="ECO:0007669"/>
    <property type="project" value="UniProtKB-UniRule"/>
</dbReference>
<comment type="catalytic activity">
    <reaction evidence="9 10">
        <text>L-glutamine + H2O = L-glutamate + NH4(+)</text>
        <dbReference type="Rhea" id="RHEA:15889"/>
        <dbReference type="ChEBI" id="CHEBI:15377"/>
        <dbReference type="ChEBI" id="CHEBI:28938"/>
        <dbReference type="ChEBI" id="CHEBI:29985"/>
        <dbReference type="ChEBI" id="CHEBI:58359"/>
        <dbReference type="EC" id="3.5.1.2"/>
    </reaction>
</comment>
<protein>
    <recommendedName>
        <fullName evidence="10">Imidazole glycerol phosphate synthase subunit HisH</fullName>
        <ecNumber evidence="10">4.3.2.10</ecNumber>
    </recommendedName>
    <alternativeName>
        <fullName evidence="10">IGP synthase glutaminase subunit</fullName>
        <ecNumber evidence="10">3.5.1.2</ecNumber>
    </alternativeName>
    <alternativeName>
        <fullName evidence="10">IGP synthase subunit HisH</fullName>
    </alternativeName>
    <alternativeName>
        <fullName evidence="10">ImGP synthase subunit HisH</fullName>
        <shortName evidence="10">IGPS subunit HisH</shortName>
    </alternativeName>
</protein>
<evidence type="ECO:0000256" key="11">
    <source>
        <dbReference type="PIRSR" id="PIRSR000495-1"/>
    </source>
</evidence>
<dbReference type="EMBL" id="LGHB01000021">
    <property type="protein sequence ID" value="KUK96038.1"/>
    <property type="molecule type" value="Genomic_DNA"/>
</dbReference>
<dbReference type="Proteomes" id="UP000057043">
    <property type="component" value="Unassembled WGS sequence"/>
</dbReference>
<reference evidence="14" key="1">
    <citation type="journal article" date="2015" name="MBio">
        <title>Genome-resolved metagenomic analysis reveals roles for candidate phyla and other microbial community members in biogeochemical transformations in oil reservoirs.</title>
        <authorList>
            <person name="Hu P."/>
            <person name="Tom L."/>
            <person name="Singh A."/>
            <person name="Thomas B.C."/>
            <person name="Baker B.J."/>
            <person name="Piceno Y.M."/>
            <person name="Andersen G.L."/>
            <person name="Banfield J.F."/>
        </authorList>
    </citation>
    <scope>NUCLEOTIDE SEQUENCE [LARGE SCALE GENOMIC DNA]</scope>
    <source>
        <strain evidence="14">56_747</strain>
    </source>
</reference>
<dbReference type="AlphaFoldDB" id="A0A117LFF2"/>
<evidence type="ECO:0000313" key="16">
    <source>
        <dbReference type="Proteomes" id="UP000057043"/>
    </source>
</evidence>
<gene>
    <name evidence="10" type="primary">hisH</name>
    <name evidence="13" type="ORF">XD72_1406</name>
    <name evidence="14" type="ORF">XE07_1393</name>
</gene>
<dbReference type="GO" id="GO:0005737">
    <property type="term" value="C:cytoplasm"/>
    <property type="evidence" value="ECO:0007669"/>
    <property type="project" value="UniProtKB-SubCell"/>
</dbReference>
<dbReference type="Proteomes" id="UP000053961">
    <property type="component" value="Unassembled WGS sequence"/>
</dbReference>
<dbReference type="EC" id="3.5.1.2" evidence="10"/>
<dbReference type="GO" id="GO:0000107">
    <property type="term" value="F:imidazoleglycerol-phosphate synthase activity"/>
    <property type="evidence" value="ECO:0007669"/>
    <property type="project" value="UniProtKB-UniRule"/>
</dbReference>
<dbReference type="NCBIfam" id="TIGR01855">
    <property type="entry name" value="IMP_synth_hisH"/>
    <property type="match status" value="1"/>
</dbReference>
<organism evidence="13 16">
    <name type="scientific">Methanothrix harundinacea</name>
    <dbReference type="NCBI Taxonomy" id="301375"/>
    <lineage>
        <taxon>Archaea</taxon>
        <taxon>Methanobacteriati</taxon>
        <taxon>Methanobacteriota</taxon>
        <taxon>Stenosarchaea group</taxon>
        <taxon>Methanomicrobia</taxon>
        <taxon>Methanotrichales</taxon>
        <taxon>Methanotrichaceae</taxon>
        <taxon>Methanothrix</taxon>
    </lineage>
</organism>
<dbReference type="GO" id="GO:0004359">
    <property type="term" value="F:glutaminase activity"/>
    <property type="evidence" value="ECO:0007669"/>
    <property type="project" value="UniProtKB-EC"/>
</dbReference>
<evidence type="ECO:0000256" key="8">
    <source>
        <dbReference type="ARBA" id="ARBA00047838"/>
    </source>
</evidence>
<dbReference type="HAMAP" id="MF_00278">
    <property type="entry name" value="HisH"/>
    <property type="match status" value="1"/>
</dbReference>
<evidence type="ECO:0000259" key="12">
    <source>
        <dbReference type="Pfam" id="PF00117"/>
    </source>
</evidence>
<dbReference type="InterPro" id="IPR029062">
    <property type="entry name" value="Class_I_gatase-like"/>
</dbReference>
<evidence type="ECO:0000256" key="7">
    <source>
        <dbReference type="ARBA" id="ARBA00023239"/>
    </source>
</evidence>
<reference evidence="15 16" key="2">
    <citation type="journal article" date="2015" name="MBio">
        <title>Genome-Resolved Metagenomic Analysis Reveals Roles for Candidate Phyla and Other Microbial Community Members in Biogeochemical Transformations in Oil Reservoirs.</title>
        <authorList>
            <person name="Hu P."/>
            <person name="Tom L."/>
            <person name="Singh A."/>
            <person name="Thomas B.C."/>
            <person name="Baker B.J."/>
            <person name="Piceno Y.M."/>
            <person name="Andersen G.L."/>
            <person name="Banfield J.F."/>
        </authorList>
    </citation>
    <scope>NUCLEOTIDE SEQUENCE [LARGE SCALE GENOMIC DNA]</scope>
    <source>
        <strain evidence="13">57_489</strain>
    </source>
</reference>
<keyword evidence="4 10" id="KW-0378">Hydrolase</keyword>
<accession>A0A117LFF2</accession>
<evidence type="ECO:0000313" key="14">
    <source>
        <dbReference type="EMBL" id="KUK96038.1"/>
    </source>
</evidence>
<dbReference type="PANTHER" id="PTHR42701:SF1">
    <property type="entry name" value="IMIDAZOLE GLYCEROL PHOSPHATE SYNTHASE SUBUNIT HISH"/>
    <property type="match status" value="1"/>
</dbReference>
<comment type="pathway">
    <text evidence="1 10">Amino-acid biosynthesis; L-histidine biosynthesis; L-histidine from 5-phospho-alpha-D-ribose 1-diphosphate: step 5/9.</text>
</comment>
<dbReference type="Gene3D" id="3.40.50.880">
    <property type="match status" value="1"/>
</dbReference>
<evidence type="ECO:0000256" key="1">
    <source>
        <dbReference type="ARBA" id="ARBA00005091"/>
    </source>
</evidence>
<feature type="active site" evidence="10 11">
    <location>
        <position position="181"/>
    </location>
</feature>
<evidence type="ECO:0000313" key="13">
    <source>
        <dbReference type="EMBL" id="KUK44202.1"/>
    </source>
</evidence>
<dbReference type="PANTHER" id="PTHR42701">
    <property type="entry name" value="IMIDAZOLE GLYCEROL PHOSPHATE SYNTHASE SUBUNIT HISH"/>
    <property type="match status" value="1"/>
</dbReference>
<evidence type="ECO:0000256" key="10">
    <source>
        <dbReference type="HAMAP-Rule" id="MF_00278"/>
    </source>
</evidence>
<dbReference type="PROSITE" id="PS51273">
    <property type="entry name" value="GATASE_TYPE_1"/>
    <property type="match status" value="1"/>
</dbReference>
<evidence type="ECO:0000256" key="2">
    <source>
        <dbReference type="ARBA" id="ARBA00011152"/>
    </source>
</evidence>
<dbReference type="PATRIC" id="fig|301375.6.peg.507"/>
<proteinExistence type="inferred from homology"/>
<evidence type="ECO:0000256" key="9">
    <source>
        <dbReference type="ARBA" id="ARBA00049534"/>
    </source>
</evidence>
<dbReference type="CDD" id="cd01748">
    <property type="entry name" value="GATase1_IGP_Synthase"/>
    <property type="match status" value="1"/>
</dbReference>
<comment type="caution">
    <text evidence="13">The sequence shown here is derived from an EMBL/GenBank/DDBJ whole genome shotgun (WGS) entry which is preliminary data.</text>
</comment>
<feature type="domain" description="Glutamine amidotransferase" evidence="12">
    <location>
        <begin position="5"/>
        <end position="195"/>
    </location>
</feature>
<comment type="subcellular location">
    <subcellularLocation>
        <location evidence="10">Cytoplasm</location>
    </subcellularLocation>
</comment>
<feature type="active site" description="Nucleophile" evidence="10 11">
    <location>
        <position position="78"/>
    </location>
</feature>
<comment type="catalytic activity">
    <reaction evidence="8 10">
        <text>5-[(5-phospho-1-deoxy-D-ribulos-1-ylimino)methylamino]-1-(5-phospho-beta-D-ribosyl)imidazole-4-carboxamide + L-glutamine = D-erythro-1-(imidazol-4-yl)glycerol 3-phosphate + 5-amino-1-(5-phospho-beta-D-ribosyl)imidazole-4-carboxamide + L-glutamate + H(+)</text>
        <dbReference type="Rhea" id="RHEA:24793"/>
        <dbReference type="ChEBI" id="CHEBI:15378"/>
        <dbReference type="ChEBI" id="CHEBI:29985"/>
        <dbReference type="ChEBI" id="CHEBI:58278"/>
        <dbReference type="ChEBI" id="CHEBI:58359"/>
        <dbReference type="ChEBI" id="CHEBI:58475"/>
        <dbReference type="ChEBI" id="CHEBI:58525"/>
        <dbReference type="EC" id="4.3.2.10"/>
    </reaction>
</comment>
<dbReference type="Pfam" id="PF00117">
    <property type="entry name" value="GATase"/>
    <property type="match status" value="1"/>
</dbReference>
<evidence type="ECO:0000313" key="15">
    <source>
        <dbReference type="Proteomes" id="UP000053961"/>
    </source>
</evidence>
<evidence type="ECO:0000256" key="5">
    <source>
        <dbReference type="ARBA" id="ARBA00022962"/>
    </source>
</evidence>
<dbReference type="PIRSF" id="PIRSF000495">
    <property type="entry name" value="Amidotransf_hisH"/>
    <property type="match status" value="1"/>
</dbReference>
<dbReference type="UniPathway" id="UPA00031">
    <property type="reaction ID" value="UER00010"/>
</dbReference>
<comment type="function">
    <text evidence="10">IGPS catalyzes the conversion of PRFAR and glutamine to IGP, AICAR and glutamate. The HisH subunit catalyzes the hydrolysis of glutamine to glutamate and ammonia as part of the synthesis of IGP and AICAR. The resulting ammonia molecule is channeled to the active site of HisF.</text>
</comment>